<keyword evidence="2" id="KW-1185">Reference proteome</keyword>
<sequence>RANVYPTREYLARGQKEGYIRSCRHCQAGNESCAHIIGQCPVVKDARIKRHNYICGMLSEEVKKKDWVVYQEPNIRDREGELFKPDLIFVKDKQALVVDVTVRYEADDTTLEKAEKEKVKKYQHLEKEVQELTN</sequence>
<dbReference type="Proteomes" id="UP000053258">
    <property type="component" value="Unassembled WGS sequence"/>
</dbReference>
<feature type="non-terminal residue" evidence="1">
    <location>
        <position position="1"/>
    </location>
</feature>
<proteinExistence type="predicted"/>
<dbReference type="AlphaFoldDB" id="A0A093QVF4"/>
<gene>
    <name evidence="1" type="ORF">N305_00045</name>
</gene>
<evidence type="ECO:0008006" key="3">
    <source>
        <dbReference type="Google" id="ProtNLM"/>
    </source>
</evidence>
<feature type="non-terminal residue" evidence="1">
    <location>
        <position position="134"/>
    </location>
</feature>
<name>A0A093QVF4_9PASS</name>
<evidence type="ECO:0000313" key="2">
    <source>
        <dbReference type="Proteomes" id="UP000053258"/>
    </source>
</evidence>
<accession>A0A093QVF4</accession>
<protein>
    <recommendedName>
        <fullName evidence="3">Reverse transcriptase</fullName>
    </recommendedName>
</protein>
<evidence type="ECO:0000313" key="1">
    <source>
        <dbReference type="EMBL" id="KFW87927.1"/>
    </source>
</evidence>
<organism evidence="1 2">
    <name type="scientific">Manacus vitellinus</name>
    <name type="common">golden-collared manakin</name>
    <dbReference type="NCBI Taxonomy" id="328815"/>
    <lineage>
        <taxon>Eukaryota</taxon>
        <taxon>Metazoa</taxon>
        <taxon>Chordata</taxon>
        <taxon>Craniata</taxon>
        <taxon>Vertebrata</taxon>
        <taxon>Euteleostomi</taxon>
        <taxon>Archelosauria</taxon>
        <taxon>Archosauria</taxon>
        <taxon>Dinosauria</taxon>
        <taxon>Saurischia</taxon>
        <taxon>Theropoda</taxon>
        <taxon>Coelurosauria</taxon>
        <taxon>Aves</taxon>
        <taxon>Neognathae</taxon>
        <taxon>Neoaves</taxon>
        <taxon>Telluraves</taxon>
        <taxon>Australaves</taxon>
        <taxon>Passeriformes</taxon>
        <taxon>Pipridae</taxon>
        <taxon>Manacus</taxon>
    </lineage>
</organism>
<dbReference type="OrthoDB" id="9214535at2759"/>
<reference evidence="1 2" key="1">
    <citation type="submission" date="2014-06" db="EMBL/GenBank/DDBJ databases">
        <title>Genome evolution of avian class.</title>
        <authorList>
            <person name="Zhang G."/>
            <person name="Li C."/>
        </authorList>
    </citation>
    <scope>NUCLEOTIDE SEQUENCE [LARGE SCALE GENOMIC DNA]</scope>
    <source>
        <strain evidence="1">BGI_N305</strain>
    </source>
</reference>
<dbReference type="EMBL" id="KL707727">
    <property type="protein sequence ID" value="KFW87927.1"/>
    <property type="molecule type" value="Genomic_DNA"/>
</dbReference>